<evidence type="ECO:0000313" key="2">
    <source>
        <dbReference type="Proteomes" id="UP000271650"/>
    </source>
</evidence>
<reference evidence="1 2" key="1">
    <citation type="journal article" date="2019" name="Int. J. Syst. Evol. Microbiol.">
        <title>Acidithiobacillus sulfuriphilus sp. nov.: an extremely acidophilic sulfur-oxidizing chemolithotroph isolated from a neutral pH environment.</title>
        <authorList>
            <person name="Falagan C."/>
            <person name="Moya-Beltran A."/>
            <person name="Castro M."/>
            <person name="Quatrini R."/>
            <person name="Johnson D.B."/>
        </authorList>
    </citation>
    <scope>NUCLEOTIDE SEQUENCE [LARGE SCALE GENOMIC DNA]</scope>
    <source>
        <strain evidence="1 2">CJ-2</strain>
    </source>
</reference>
<organism evidence="1 2">
    <name type="scientific">Acidithiobacillus sulfuriphilus</name>
    <dbReference type="NCBI Taxonomy" id="1867749"/>
    <lineage>
        <taxon>Bacteria</taxon>
        <taxon>Pseudomonadati</taxon>
        <taxon>Pseudomonadota</taxon>
        <taxon>Acidithiobacillia</taxon>
        <taxon>Acidithiobacillales</taxon>
        <taxon>Acidithiobacillaceae</taxon>
        <taxon>Acidithiobacillus</taxon>
    </lineage>
</organism>
<keyword evidence="2" id="KW-1185">Reference proteome</keyword>
<evidence type="ECO:0000313" key="1">
    <source>
        <dbReference type="EMBL" id="XRI76943.1"/>
    </source>
</evidence>
<dbReference type="Proteomes" id="UP000271650">
    <property type="component" value="Chromosome"/>
</dbReference>
<gene>
    <name evidence="1" type="ORF">EC580_013460</name>
</gene>
<protein>
    <submittedName>
        <fullName evidence="1">Methyl-accepting chemotaxis protein</fullName>
    </submittedName>
</protein>
<accession>A0ACD5HNR0</accession>
<name>A0ACD5HNR0_9PROT</name>
<dbReference type="EMBL" id="CP127527">
    <property type="protein sequence ID" value="XRI76943.1"/>
    <property type="molecule type" value="Genomic_DNA"/>
</dbReference>
<sequence>MEKALLHCIRELLDPLDTLEMLAEADERMENVIFYMNPAARRIMDRAHAELNAELRGADVRTAYAHSIHQFHKDPERIRKILRALAAGVEKESRTEMTIGPVTFALNFTAVHDESGAVLAFHASWREITAWKIGQHAARELAQVVEKIGTATHDSQERVVTMEHALRGVVMGMEGNQKAVQALERQAQTIGGIVRNIREISYQTNLLALNAAIEAARAGEHGRGFAVVADEVRNLAKKVQDATINVQENMEAVDQHAKSIEGAGQAARQQVDEADLAMHSLSRQFQNLQSIADSLHGLTQNLAATLQ</sequence>
<proteinExistence type="predicted"/>